<evidence type="ECO:0000256" key="3">
    <source>
        <dbReference type="ARBA" id="ARBA00022827"/>
    </source>
</evidence>
<dbReference type="SUPFAM" id="SSF51905">
    <property type="entry name" value="FAD/NAD(P)-binding domain"/>
    <property type="match status" value="1"/>
</dbReference>
<reference evidence="7 8" key="1">
    <citation type="submission" date="2024-02" db="EMBL/GenBank/DDBJ databases">
        <title>Distribution and functional of Brevundimonas-related endobacteria within Verticillium dahliae.</title>
        <authorList>
            <person name="Zeng H."/>
        </authorList>
    </citation>
    <scope>NUCLEOTIDE SEQUENCE [LARGE SCALE GENOMIC DNA]</scope>
    <source>
        <strain evidence="7 8">TRM 44200</strain>
    </source>
</reference>
<dbReference type="Gene3D" id="3.50.50.60">
    <property type="entry name" value="FAD/NAD(P)-binding domain"/>
    <property type="match status" value="1"/>
</dbReference>
<keyword evidence="2" id="KW-0285">Flavoprotein</keyword>
<keyword evidence="8" id="KW-1185">Reference proteome</keyword>
<proteinExistence type="predicted"/>
<comment type="cofactor">
    <cofactor evidence="1">
        <name>FAD</name>
        <dbReference type="ChEBI" id="CHEBI:57692"/>
    </cofactor>
</comment>
<evidence type="ECO:0000256" key="4">
    <source>
        <dbReference type="ARBA" id="ARBA00023002"/>
    </source>
</evidence>
<dbReference type="PANTHER" id="PTHR43400:SF7">
    <property type="entry name" value="FAD-DEPENDENT OXIDOREDUCTASE 2 FAD BINDING DOMAIN-CONTAINING PROTEIN"/>
    <property type="match status" value="1"/>
</dbReference>
<name>A0ABZ2IET9_9CAUL</name>
<evidence type="ECO:0000313" key="8">
    <source>
        <dbReference type="Proteomes" id="UP001363460"/>
    </source>
</evidence>
<keyword evidence="3" id="KW-0274">FAD</keyword>
<dbReference type="Proteomes" id="UP001363460">
    <property type="component" value="Chromosome"/>
</dbReference>
<dbReference type="InterPro" id="IPR036188">
    <property type="entry name" value="FAD/NAD-bd_sf"/>
</dbReference>
<organism evidence="7 8">
    <name type="scientific">Brevundimonas olei</name>
    <dbReference type="NCBI Taxonomy" id="657642"/>
    <lineage>
        <taxon>Bacteria</taxon>
        <taxon>Pseudomonadati</taxon>
        <taxon>Pseudomonadota</taxon>
        <taxon>Alphaproteobacteria</taxon>
        <taxon>Caulobacterales</taxon>
        <taxon>Caulobacteraceae</taxon>
        <taxon>Brevundimonas</taxon>
    </lineage>
</organism>
<evidence type="ECO:0000256" key="1">
    <source>
        <dbReference type="ARBA" id="ARBA00001974"/>
    </source>
</evidence>
<accession>A0ABZ2IET9</accession>
<dbReference type="Pfam" id="PF00890">
    <property type="entry name" value="FAD_binding_2"/>
    <property type="match status" value="1"/>
</dbReference>
<dbReference type="RefSeq" id="WP_338575121.1">
    <property type="nucleotide sequence ID" value="NZ_CP146369.1"/>
</dbReference>
<feature type="domain" description="FAD-dependent oxidoreductase 2 FAD-binding" evidence="6">
    <location>
        <begin position="9"/>
        <end position="454"/>
    </location>
</feature>
<evidence type="ECO:0000259" key="6">
    <source>
        <dbReference type="Pfam" id="PF00890"/>
    </source>
</evidence>
<sequence length="479" mass="52004">MSAETAPWDLIIVGGGAAGMAAAIFAAERTSRVLLIDHADVLGGTLWVANGQLSAAGTRLQRDKGIEDDAQAHFDDVMRLSRGTANEALVRLAVWNAAETFDWLMDQGFDVDPACPVEGVGHEPYSRARYYWGRNGGASLRDVLIPRIEQAVSDGRISLRLGHEALTLTTDPGGAVTGVTTRDARGVEHHFKAVQTVLATGGYSASPEVYQAMNDVPLYTNLPYAYSQGVGHRLGCSVGGWLRGRENFFINFGFLLDSEGPRPGMVGRLNTYPQRRLPWEIYVNAHGDRFVREDMESVDARENALLEQPDQRYWVVFDERILTEAPPFIAGFNADEIRALFLEKRPFFYKAEDLRKLASAAGIDADGLMRAVRGYNYGVHSGNDFLGRRHLPLPIAQGPFYAIRVQGAAVSSAVGLAVNDQLQVIRPDGSAIPGLWAAGELLGASQTMGRAVCGGMMATPALTFGRLLGQSLIPLTSRT</sequence>
<dbReference type="SUPFAM" id="SSF56425">
    <property type="entry name" value="Succinate dehydrogenase/fumarate reductase flavoprotein, catalytic domain"/>
    <property type="match status" value="1"/>
</dbReference>
<dbReference type="InterPro" id="IPR003953">
    <property type="entry name" value="FAD-dep_OxRdtase_2_FAD-bd"/>
</dbReference>
<dbReference type="InterPro" id="IPR050315">
    <property type="entry name" value="FAD-oxidoreductase_2"/>
</dbReference>
<protein>
    <submittedName>
        <fullName evidence="7">FAD-dependent oxidoreductase</fullName>
    </submittedName>
</protein>
<gene>
    <name evidence="7" type="ORF">V8J38_09065</name>
</gene>
<keyword evidence="5" id="KW-0812">Transmembrane</keyword>
<dbReference type="InterPro" id="IPR027477">
    <property type="entry name" value="Succ_DH/fumarate_Rdtase_cat_sf"/>
</dbReference>
<evidence type="ECO:0000256" key="2">
    <source>
        <dbReference type="ARBA" id="ARBA00022630"/>
    </source>
</evidence>
<evidence type="ECO:0000313" key="7">
    <source>
        <dbReference type="EMBL" id="WWT53420.1"/>
    </source>
</evidence>
<dbReference type="PRINTS" id="PR00368">
    <property type="entry name" value="FADPNR"/>
</dbReference>
<feature type="transmembrane region" description="Helical" evidence="5">
    <location>
        <begin position="6"/>
        <end position="27"/>
    </location>
</feature>
<evidence type="ECO:0000256" key="5">
    <source>
        <dbReference type="SAM" id="Phobius"/>
    </source>
</evidence>
<keyword evidence="5" id="KW-0472">Membrane</keyword>
<keyword evidence="5" id="KW-1133">Transmembrane helix</keyword>
<dbReference type="Gene3D" id="3.90.700.10">
    <property type="entry name" value="Succinate dehydrogenase/fumarate reductase flavoprotein, catalytic domain"/>
    <property type="match status" value="1"/>
</dbReference>
<dbReference type="EMBL" id="CP146369">
    <property type="protein sequence ID" value="WWT53420.1"/>
    <property type="molecule type" value="Genomic_DNA"/>
</dbReference>
<dbReference type="PANTHER" id="PTHR43400">
    <property type="entry name" value="FUMARATE REDUCTASE"/>
    <property type="match status" value="1"/>
</dbReference>
<keyword evidence="4" id="KW-0560">Oxidoreductase</keyword>